<evidence type="ECO:0000256" key="2">
    <source>
        <dbReference type="ARBA" id="ARBA00009696"/>
    </source>
</evidence>
<dbReference type="NCBIfam" id="TIGR00548">
    <property type="entry name" value="lolB"/>
    <property type="match status" value="1"/>
</dbReference>
<keyword evidence="14" id="KW-1185">Reference proteome</keyword>
<keyword evidence="7" id="KW-0653">Protein transport</keyword>
<protein>
    <recommendedName>
        <fullName evidence="4">Outer-membrane lipoprotein LolB</fullName>
    </recommendedName>
</protein>
<dbReference type="Proteomes" id="UP000010809">
    <property type="component" value="Chromosome"/>
</dbReference>
<keyword evidence="11" id="KW-0998">Cell outer membrane</keyword>
<keyword evidence="6" id="KW-0732">Signal</keyword>
<organism evidence="13 14">
    <name type="scientific">Thioalkalivibrio nitratireducens (strain DSM 14787 / UNIQEM 213 / ALEN2)</name>
    <dbReference type="NCBI Taxonomy" id="1255043"/>
    <lineage>
        <taxon>Bacteria</taxon>
        <taxon>Pseudomonadati</taxon>
        <taxon>Pseudomonadota</taxon>
        <taxon>Gammaproteobacteria</taxon>
        <taxon>Chromatiales</taxon>
        <taxon>Ectothiorhodospiraceae</taxon>
        <taxon>Thioalkalivibrio</taxon>
    </lineage>
</organism>
<reference evidence="13" key="1">
    <citation type="submission" date="2015-12" db="EMBL/GenBank/DDBJ databases">
        <authorList>
            <person name="Tikhonova T.V."/>
            <person name="Pavlov A.R."/>
            <person name="Beletsky A.V."/>
            <person name="Mardanov A.V."/>
            <person name="Sorokin D.Y."/>
            <person name="Ravin N.V."/>
            <person name="Popov V.O."/>
        </authorList>
    </citation>
    <scope>NUCLEOTIDE SEQUENCE</scope>
    <source>
        <strain evidence="13">DSM 14787</strain>
    </source>
</reference>
<dbReference type="PATRIC" id="fig|1255043.3.peg.2701"/>
<evidence type="ECO:0000313" key="13">
    <source>
        <dbReference type="EMBL" id="AGA34316.1"/>
    </source>
</evidence>
<dbReference type="Pfam" id="PF03550">
    <property type="entry name" value="LolB"/>
    <property type="match status" value="1"/>
</dbReference>
<proteinExistence type="inferred from homology"/>
<comment type="subunit">
    <text evidence="3">Monomer.</text>
</comment>
<keyword evidence="8" id="KW-0472">Membrane</keyword>
<evidence type="ECO:0000256" key="1">
    <source>
        <dbReference type="ARBA" id="ARBA00004459"/>
    </source>
</evidence>
<dbReference type="STRING" id="1255043.TVNIR_2675"/>
<dbReference type="EMBL" id="CP003989">
    <property type="protein sequence ID" value="AGA34316.1"/>
    <property type="molecule type" value="Genomic_DNA"/>
</dbReference>
<evidence type="ECO:0000256" key="8">
    <source>
        <dbReference type="ARBA" id="ARBA00023136"/>
    </source>
</evidence>
<dbReference type="SUPFAM" id="SSF89392">
    <property type="entry name" value="Prokaryotic lipoproteins and lipoprotein localization factors"/>
    <property type="match status" value="1"/>
</dbReference>
<dbReference type="AlphaFoldDB" id="L0E0Y6"/>
<dbReference type="Gene3D" id="2.50.20.10">
    <property type="entry name" value="Lipoprotein localisation LolA/LolB/LppX"/>
    <property type="match status" value="1"/>
</dbReference>
<dbReference type="HOGENOM" id="CLU_092816_2_1_6"/>
<keyword evidence="10" id="KW-0143">Chaperone</keyword>
<keyword evidence="9" id="KW-0564">Palmitate</keyword>
<evidence type="ECO:0000256" key="11">
    <source>
        <dbReference type="ARBA" id="ARBA00023237"/>
    </source>
</evidence>
<gene>
    <name evidence="13" type="primary">lolB [H]</name>
    <name evidence="13" type="ordered locus">TVNIR_2675</name>
</gene>
<sequence>MPGWALLLLLSGCAGFPGQPGERVEAREAFMDRAERVAAVSDWRLAGRLVLEMPGESWSGQLSWRAADDSQIIDLAGPMGRGGGRLVLGGERAVLLTRDGERFEARDPDALMVVMTGREIPVSGLDHWVRGIARPGIPFDLRADRSGQPVRLFQDGWEIVYGAFEDAGPARLPTSMALTRGDMNLRLTVQRWQLGVPSGS</sequence>
<evidence type="ECO:0000256" key="9">
    <source>
        <dbReference type="ARBA" id="ARBA00023139"/>
    </source>
</evidence>
<evidence type="ECO:0000313" key="14">
    <source>
        <dbReference type="Proteomes" id="UP000010809"/>
    </source>
</evidence>
<evidence type="ECO:0000256" key="12">
    <source>
        <dbReference type="ARBA" id="ARBA00023288"/>
    </source>
</evidence>
<comment type="subcellular location">
    <subcellularLocation>
        <location evidence="1">Cell outer membrane</location>
        <topology evidence="1">Lipid-anchor</topology>
    </subcellularLocation>
</comment>
<dbReference type="InterPro" id="IPR004565">
    <property type="entry name" value="OM_lipoprot_LolB"/>
</dbReference>
<dbReference type="KEGG" id="tni:TVNIR_2675"/>
<dbReference type="eggNOG" id="COG3017">
    <property type="taxonomic scope" value="Bacteria"/>
</dbReference>
<keyword evidence="5" id="KW-0813">Transport</keyword>
<dbReference type="GO" id="GO:0015031">
    <property type="term" value="P:protein transport"/>
    <property type="evidence" value="ECO:0007669"/>
    <property type="project" value="UniProtKB-KW"/>
</dbReference>
<evidence type="ECO:0000256" key="5">
    <source>
        <dbReference type="ARBA" id="ARBA00022448"/>
    </source>
</evidence>
<dbReference type="CDD" id="cd16326">
    <property type="entry name" value="LolB"/>
    <property type="match status" value="1"/>
</dbReference>
<evidence type="ECO:0000256" key="6">
    <source>
        <dbReference type="ARBA" id="ARBA00022729"/>
    </source>
</evidence>
<evidence type="ECO:0000256" key="4">
    <source>
        <dbReference type="ARBA" id="ARBA00016202"/>
    </source>
</evidence>
<dbReference type="InterPro" id="IPR029046">
    <property type="entry name" value="LolA/LolB/LppX"/>
</dbReference>
<accession>L0E0Y6</accession>
<keyword evidence="12 13" id="KW-0449">Lipoprotein</keyword>
<comment type="similarity">
    <text evidence="2">Belongs to the LolB family.</text>
</comment>
<evidence type="ECO:0000256" key="10">
    <source>
        <dbReference type="ARBA" id="ARBA00023186"/>
    </source>
</evidence>
<dbReference type="GO" id="GO:0009279">
    <property type="term" value="C:cell outer membrane"/>
    <property type="evidence" value="ECO:0007669"/>
    <property type="project" value="UniProtKB-SubCell"/>
</dbReference>
<name>L0E0Y6_THIND</name>
<evidence type="ECO:0000256" key="7">
    <source>
        <dbReference type="ARBA" id="ARBA00022927"/>
    </source>
</evidence>
<evidence type="ECO:0000256" key="3">
    <source>
        <dbReference type="ARBA" id="ARBA00011245"/>
    </source>
</evidence>